<feature type="compositionally biased region" description="Polar residues" evidence="5">
    <location>
        <begin position="250"/>
        <end position="267"/>
    </location>
</feature>
<evidence type="ECO:0000256" key="2">
    <source>
        <dbReference type="ARBA" id="ARBA00010463"/>
    </source>
</evidence>
<evidence type="ECO:0000313" key="6">
    <source>
        <dbReference type="EMBL" id="KAK1382502.1"/>
    </source>
</evidence>
<keyword evidence="3" id="KW-0472">Membrane</keyword>
<comment type="similarity">
    <text evidence="2">Belongs to the BORCS8 family.</text>
</comment>
<dbReference type="Pfam" id="PF10167">
    <property type="entry name" value="BORCS8"/>
    <property type="match status" value="1"/>
</dbReference>
<feature type="region of interest" description="Disordered" evidence="5">
    <location>
        <begin position="212"/>
        <end position="233"/>
    </location>
</feature>
<evidence type="ECO:0000256" key="3">
    <source>
        <dbReference type="ARBA" id="ARBA00023136"/>
    </source>
</evidence>
<reference evidence="6" key="1">
    <citation type="submission" date="2023-02" db="EMBL/GenBank/DDBJ databases">
        <title>Genome of toxic invasive species Heracleum sosnowskyi carries increased number of genes despite the absence of recent whole-genome duplications.</title>
        <authorList>
            <person name="Schelkunov M."/>
            <person name="Shtratnikova V."/>
            <person name="Makarenko M."/>
            <person name="Klepikova A."/>
            <person name="Omelchenko D."/>
            <person name="Novikova G."/>
            <person name="Obukhova E."/>
            <person name="Bogdanov V."/>
            <person name="Penin A."/>
            <person name="Logacheva M."/>
        </authorList>
    </citation>
    <scope>NUCLEOTIDE SEQUENCE</scope>
    <source>
        <strain evidence="6">Hsosn_3</strain>
        <tissue evidence="6">Leaf</tissue>
    </source>
</reference>
<evidence type="ECO:0000256" key="1">
    <source>
        <dbReference type="ARBA" id="ARBA00004656"/>
    </source>
</evidence>
<accession>A0AAD8MRP4</accession>
<organism evidence="6 7">
    <name type="scientific">Heracleum sosnowskyi</name>
    <dbReference type="NCBI Taxonomy" id="360622"/>
    <lineage>
        <taxon>Eukaryota</taxon>
        <taxon>Viridiplantae</taxon>
        <taxon>Streptophyta</taxon>
        <taxon>Embryophyta</taxon>
        <taxon>Tracheophyta</taxon>
        <taxon>Spermatophyta</taxon>
        <taxon>Magnoliopsida</taxon>
        <taxon>eudicotyledons</taxon>
        <taxon>Gunneridae</taxon>
        <taxon>Pentapetalae</taxon>
        <taxon>asterids</taxon>
        <taxon>campanulids</taxon>
        <taxon>Apiales</taxon>
        <taxon>Apiaceae</taxon>
        <taxon>Apioideae</taxon>
        <taxon>apioid superclade</taxon>
        <taxon>Tordylieae</taxon>
        <taxon>Tordyliinae</taxon>
        <taxon>Heracleum</taxon>
    </lineage>
</organism>
<keyword evidence="7" id="KW-1185">Reference proteome</keyword>
<comment type="caution">
    <text evidence="6">The sequence shown here is derived from an EMBL/GenBank/DDBJ whole genome shotgun (WGS) entry which is preliminary data.</text>
</comment>
<sequence>MDGFSPVDGFVEIAECLAEMMKYLANEPSVGLFYMQQHTQNTVPNLVNLKNNVRGKSHELSLQTEDSDESVTMVRSIKECGFPIIDEMVNDITKSLAILSTKEPRKGLINYSSPRFQLGRTSSWASRPWMRKADTPPQYSKSTNSYFMTMFKSSQEKAGNLNLLQFDSSETTVEKLPSYLNPALSDADATTSSTEIEVEELPVSCQIAEEVQDESQTNTNLTNGQLSSKSDNFDAFKTEREAKLEEWLKGTSNHVSGTGKITTNNMKTHSDVGEVLTSK</sequence>
<evidence type="ECO:0000313" key="7">
    <source>
        <dbReference type="Proteomes" id="UP001237642"/>
    </source>
</evidence>
<reference evidence="6" key="2">
    <citation type="submission" date="2023-05" db="EMBL/GenBank/DDBJ databases">
        <authorList>
            <person name="Schelkunov M.I."/>
        </authorList>
    </citation>
    <scope>NUCLEOTIDE SEQUENCE</scope>
    <source>
        <strain evidence="6">Hsosn_3</strain>
        <tissue evidence="6">Leaf</tissue>
    </source>
</reference>
<dbReference type="Proteomes" id="UP001237642">
    <property type="component" value="Unassembled WGS sequence"/>
</dbReference>
<feature type="compositionally biased region" description="Polar residues" evidence="5">
    <location>
        <begin position="214"/>
        <end position="230"/>
    </location>
</feature>
<dbReference type="EMBL" id="JAUIZM010000005">
    <property type="protein sequence ID" value="KAK1382502.1"/>
    <property type="molecule type" value="Genomic_DNA"/>
</dbReference>
<feature type="region of interest" description="Disordered" evidence="5">
    <location>
        <begin position="250"/>
        <end position="279"/>
    </location>
</feature>
<dbReference type="PANTHER" id="PTHR21146:SF0">
    <property type="entry name" value="BLOC-1-RELATED COMPLEX SUBUNIT 8"/>
    <property type="match status" value="1"/>
</dbReference>
<keyword evidence="4" id="KW-0458">Lysosome</keyword>
<dbReference type="AlphaFoldDB" id="A0AAD8MRP4"/>
<dbReference type="PANTHER" id="PTHR21146">
    <property type="entry name" value="MEF2B PROTEIN"/>
    <property type="match status" value="1"/>
</dbReference>
<protein>
    <submittedName>
        <fullName evidence="6">BLOC-1-related complex subunit like</fullName>
    </submittedName>
</protein>
<dbReference type="InterPro" id="IPR019320">
    <property type="entry name" value="BORCS8"/>
</dbReference>
<proteinExistence type="inferred from homology"/>
<evidence type="ECO:0000256" key="5">
    <source>
        <dbReference type="SAM" id="MobiDB-lite"/>
    </source>
</evidence>
<dbReference type="GO" id="GO:0005765">
    <property type="term" value="C:lysosomal membrane"/>
    <property type="evidence" value="ECO:0007669"/>
    <property type="project" value="UniProtKB-SubCell"/>
</dbReference>
<gene>
    <name evidence="6" type="ORF">POM88_020237</name>
</gene>
<evidence type="ECO:0000256" key="4">
    <source>
        <dbReference type="ARBA" id="ARBA00023228"/>
    </source>
</evidence>
<name>A0AAD8MRP4_9APIA</name>
<comment type="subcellular location">
    <subcellularLocation>
        <location evidence="1">Lysosome membrane</location>
    </subcellularLocation>
</comment>